<evidence type="ECO:0000313" key="4">
    <source>
        <dbReference type="EMBL" id="KAI1230927.1"/>
    </source>
</evidence>
<name>A0A835TRY6_9PASS</name>
<feature type="compositionally biased region" description="Polar residues" evidence="1">
    <location>
        <begin position="242"/>
        <end position="252"/>
    </location>
</feature>
<dbReference type="Proteomes" id="UP000618051">
    <property type="component" value="Unassembled WGS sequence"/>
</dbReference>
<keyword evidence="2" id="KW-0732">Signal</keyword>
<evidence type="ECO:0000256" key="2">
    <source>
        <dbReference type="SAM" id="SignalP"/>
    </source>
</evidence>
<keyword evidence="5" id="KW-1185">Reference proteome</keyword>
<reference evidence="4" key="3">
    <citation type="submission" date="2022-01" db="EMBL/GenBank/DDBJ databases">
        <authorList>
            <person name="Rubenstein D.R."/>
        </authorList>
    </citation>
    <scope>NUCLEOTIDE SEQUENCE</scope>
    <source>
        <strain evidence="4">SS15</strain>
        <tissue evidence="4">Liver</tissue>
    </source>
</reference>
<feature type="chain" id="PRO_5032984838" evidence="2">
    <location>
        <begin position="32"/>
        <end position="285"/>
    </location>
</feature>
<evidence type="ECO:0000313" key="3">
    <source>
        <dbReference type="EMBL" id="KAG0116671.1"/>
    </source>
</evidence>
<feature type="compositionally biased region" description="Pro residues" evidence="1">
    <location>
        <begin position="257"/>
        <end position="267"/>
    </location>
</feature>
<sequence>MSGNSNSHQFSVTSGLGVVLLLLQGLGPHSARTRTGNTALICCLLLRQAQLGEWQWQQIHEGLKLSLRNQFNPAASKAISWLPVSWKMPTPALRCTECQGSLQNLLLLPQPSTPPEVQNHPSALGKQEKVAEKTFCKFRLEPPNFLLKYFLSYCHIRQQKYSFFLSLAPVSEESDKRSDPSRTGVSVRAAKTVAELPLALKENKLNSVAEISFHFPMMCSEVAFYRLYVLNLKHLPNKNNLEQTTPGENSIGASRAPPGPEGTPGLPPLTCSTRDTARAPAETEQ</sequence>
<evidence type="ECO:0000256" key="1">
    <source>
        <dbReference type="SAM" id="MobiDB-lite"/>
    </source>
</evidence>
<protein>
    <submittedName>
        <fullName evidence="3">Uncharacterized protein</fullName>
    </submittedName>
</protein>
<proteinExistence type="predicted"/>
<feature type="non-terminal residue" evidence="3">
    <location>
        <position position="285"/>
    </location>
</feature>
<dbReference type="EMBL" id="JADDUC020000028">
    <property type="protein sequence ID" value="KAI1230927.1"/>
    <property type="molecule type" value="Genomic_DNA"/>
</dbReference>
<feature type="region of interest" description="Disordered" evidence="1">
    <location>
        <begin position="240"/>
        <end position="285"/>
    </location>
</feature>
<reference evidence="4 5" key="2">
    <citation type="journal article" date="2021" name="J. Hered.">
        <title>Feather Gene Expression Elucidates the Developmental Basis of Plumage Iridescence in African Starlings.</title>
        <authorList>
            <person name="Rubenstein D.R."/>
            <person name="Corvelo A."/>
            <person name="MacManes M.D."/>
            <person name="Maia R."/>
            <person name="Narzisi G."/>
            <person name="Rousaki A."/>
            <person name="Vandenabeele P."/>
            <person name="Shawkey M.D."/>
            <person name="Solomon J."/>
        </authorList>
    </citation>
    <scope>NUCLEOTIDE SEQUENCE [LARGE SCALE GENOMIC DNA]</scope>
    <source>
        <strain evidence="4">SS15</strain>
    </source>
</reference>
<dbReference type="AlphaFoldDB" id="A0A835TRY6"/>
<evidence type="ECO:0000313" key="5">
    <source>
        <dbReference type="Proteomes" id="UP000618051"/>
    </source>
</evidence>
<accession>A0A835TRY6</accession>
<feature type="signal peptide" evidence="2">
    <location>
        <begin position="1"/>
        <end position="31"/>
    </location>
</feature>
<comment type="caution">
    <text evidence="3">The sequence shown here is derived from an EMBL/GenBank/DDBJ whole genome shotgun (WGS) entry which is preliminary data.</text>
</comment>
<dbReference type="EMBL" id="JADDUC010000164">
    <property type="protein sequence ID" value="KAG0116671.1"/>
    <property type="molecule type" value="Genomic_DNA"/>
</dbReference>
<gene>
    <name evidence="4" type="ORF">IHE44_0008361</name>
    <name evidence="3" type="ORF">IHE44_003749</name>
</gene>
<reference evidence="3" key="1">
    <citation type="submission" date="2020-10" db="EMBL/GenBank/DDBJ databases">
        <title>Feather gene expression reveals the developmental basis of iridescence in African starlings.</title>
        <authorList>
            <person name="Rubenstein D.R."/>
        </authorList>
    </citation>
    <scope>NUCLEOTIDE SEQUENCE</scope>
    <source>
        <strain evidence="3">SS15</strain>
        <tissue evidence="3">Liver</tissue>
    </source>
</reference>
<organism evidence="3">
    <name type="scientific">Lamprotornis superbus</name>
    <dbReference type="NCBI Taxonomy" id="245042"/>
    <lineage>
        <taxon>Eukaryota</taxon>
        <taxon>Metazoa</taxon>
        <taxon>Chordata</taxon>
        <taxon>Craniata</taxon>
        <taxon>Vertebrata</taxon>
        <taxon>Euteleostomi</taxon>
        <taxon>Archelosauria</taxon>
        <taxon>Archosauria</taxon>
        <taxon>Dinosauria</taxon>
        <taxon>Saurischia</taxon>
        <taxon>Theropoda</taxon>
        <taxon>Coelurosauria</taxon>
        <taxon>Aves</taxon>
        <taxon>Neognathae</taxon>
        <taxon>Neoaves</taxon>
        <taxon>Telluraves</taxon>
        <taxon>Australaves</taxon>
        <taxon>Passeriformes</taxon>
        <taxon>Sturnidae</taxon>
        <taxon>Lamprotornis</taxon>
    </lineage>
</organism>